<gene>
    <name evidence="1" type="ORF">E5357_07780</name>
</gene>
<sequence length="89" mass="10085">MTTKGGEGNEEIDKNIDLSVYDGIDQGGYRENQNYNLIREVRYRLGLMGRGMPMSGVPFFFFRTLSNSMGKEEGYKGACEKIIEKGMMI</sequence>
<keyword evidence="2" id="KW-1185">Reference proteome</keyword>
<reference evidence="1" key="1">
    <citation type="submission" date="2019-04" db="EMBL/GenBank/DDBJ databases">
        <title>Microbes associate with the intestines of laboratory mice.</title>
        <authorList>
            <person name="Navarre W."/>
            <person name="Wong E."/>
            <person name="Huang K."/>
            <person name="Tropini C."/>
            <person name="Ng K."/>
            <person name="Yu B."/>
        </authorList>
    </citation>
    <scope>NUCLEOTIDE SEQUENCE</scope>
    <source>
        <strain evidence="1">NM72_1-8</strain>
    </source>
</reference>
<comment type="caution">
    <text evidence="1">The sequence shown here is derived from an EMBL/GenBank/DDBJ whole genome shotgun (WGS) entry which is preliminary data.</text>
</comment>
<name>A0AC61QZ61_9FIRM</name>
<organism evidence="1 2">
    <name type="scientific">Hominisplanchenecus murintestinalis</name>
    <dbReference type="NCBI Taxonomy" id="2941517"/>
    <lineage>
        <taxon>Bacteria</taxon>
        <taxon>Bacillati</taxon>
        <taxon>Bacillota</taxon>
        <taxon>Clostridia</taxon>
        <taxon>Lachnospirales</taxon>
        <taxon>Lachnospiraceae</taxon>
        <taxon>Hominisplanchenecus</taxon>
    </lineage>
</organism>
<evidence type="ECO:0000313" key="2">
    <source>
        <dbReference type="Proteomes" id="UP000307720"/>
    </source>
</evidence>
<evidence type="ECO:0000313" key="1">
    <source>
        <dbReference type="EMBL" id="TGX98853.1"/>
    </source>
</evidence>
<dbReference type="Proteomes" id="UP000307720">
    <property type="component" value="Unassembled WGS sequence"/>
</dbReference>
<proteinExistence type="predicted"/>
<dbReference type="EMBL" id="SRZB01000013">
    <property type="protein sequence ID" value="TGX98853.1"/>
    <property type="molecule type" value="Genomic_DNA"/>
</dbReference>
<accession>A0AC61QZ61</accession>
<protein>
    <submittedName>
        <fullName evidence="1">Uncharacterized protein</fullName>
    </submittedName>
</protein>